<keyword evidence="2" id="KW-1185">Reference proteome</keyword>
<dbReference type="InterPro" id="IPR038538">
    <property type="entry name" value="MTERF_sf"/>
</dbReference>
<name>A0A5E4Q8R0_9NEOP</name>
<dbReference type="Gene3D" id="1.25.70.10">
    <property type="entry name" value="Transcription termination factor 3, mitochondrial"/>
    <property type="match status" value="1"/>
</dbReference>
<dbReference type="EMBL" id="FZQP02001892">
    <property type="protein sequence ID" value="VVC94123.1"/>
    <property type="molecule type" value="Genomic_DNA"/>
</dbReference>
<accession>A0A5E4Q8R0</accession>
<sequence>MLYIHGQFTLNELVSHYIIKCAHCSLDTVNSMMRLKIPGISFTRILHFKNQFWSDSQLKNVKRQYSFATPFAQLYQKVTGEIIPSEYLKKVKQKEPHIESISWDELQCTLDIIKKFGITAEDACHNPHLFCMNPISMDNYGEILKECGFIKISPEHIIRYNTIVKSRTVAFLKKNGLLNTNSNLEEVLLELLKEWPDNEKYLKHFPDATSNILTIRMSVLERYLKWRLAITSEDFQKYCKNYLPLRHRPLCDIVQSIDIARDTLKLDDSTVRRNGFLISCDPLNTLLILEKVDSLAGYDIKDAIKLEPSILKNNCNSLLEIKKLLEEYQISEDAQKRCLRIFCLSPKAIRERFEELINTKEYQVLASNPRVLTLIVYKRKMLRRLSKINVSKKQCFSLNHLISADSVFNVYLSSFGNKTCGSDIAILMNAALQGRNSNDKAVLKGLKRHKYWLHTPLQVLHENIVMLKKNFTDDVILRHSQLLLYPA</sequence>
<evidence type="ECO:0000313" key="1">
    <source>
        <dbReference type="EMBL" id="VVC94123.1"/>
    </source>
</evidence>
<evidence type="ECO:0000313" key="2">
    <source>
        <dbReference type="Proteomes" id="UP000324832"/>
    </source>
</evidence>
<gene>
    <name evidence="1" type="ORF">LSINAPIS_LOCUS6144</name>
</gene>
<organism evidence="1 2">
    <name type="scientific">Leptidea sinapis</name>
    <dbReference type="NCBI Taxonomy" id="189913"/>
    <lineage>
        <taxon>Eukaryota</taxon>
        <taxon>Metazoa</taxon>
        <taxon>Ecdysozoa</taxon>
        <taxon>Arthropoda</taxon>
        <taxon>Hexapoda</taxon>
        <taxon>Insecta</taxon>
        <taxon>Pterygota</taxon>
        <taxon>Neoptera</taxon>
        <taxon>Endopterygota</taxon>
        <taxon>Lepidoptera</taxon>
        <taxon>Glossata</taxon>
        <taxon>Ditrysia</taxon>
        <taxon>Papilionoidea</taxon>
        <taxon>Pieridae</taxon>
        <taxon>Dismorphiinae</taxon>
        <taxon>Leptidea</taxon>
    </lineage>
</organism>
<dbReference type="AlphaFoldDB" id="A0A5E4Q8R0"/>
<protein>
    <submittedName>
        <fullName evidence="1">Uncharacterized protein</fullName>
    </submittedName>
</protein>
<dbReference type="Proteomes" id="UP000324832">
    <property type="component" value="Unassembled WGS sequence"/>
</dbReference>
<proteinExistence type="predicted"/>
<reference evidence="1 2" key="1">
    <citation type="submission" date="2017-07" db="EMBL/GenBank/DDBJ databases">
        <authorList>
            <person name="Talla V."/>
            <person name="Backstrom N."/>
        </authorList>
    </citation>
    <scope>NUCLEOTIDE SEQUENCE [LARGE SCALE GENOMIC DNA]</scope>
</reference>